<keyword evidence="5 7" id="KW-0443">Lipid metabolism</keyword>
<evidence type="ECO:0000313" key="9">
    <source>
        <dbReference type="EMBL" id="KTD38206.1"/>
    </source>
</evidence>
<comment type="caution">
    <text evidence="9">The sequence shown here is derived from an EMBL/GenBank/DDBJ whole genome shotgun (WGS) entry which is preliminary data.</text>
</comment>
<comment type="function">
    <text evidence="7">Catalyzes the N-acylation of UDP-3-O-acylglucosamine using 3-hydroxyacyl-ACP as the acyl donor. Is involved in the biosynthesis of lipid A, a phosphorylated glycolipid that anchors the lipopolysaccharide to the outer membrane of the cell.</text>
</comment>
<dbReference type="InterPro" id="IPR001451">
    <property type="entry name" value="Hexapep"/>
</dbReference>
<dbReference type="EMBL" id="LNYP01000029">
    <property type="protein sequence ID" value="KTD38206.1"/>
    <property type="molecule type" value="Genomic_DNA"/>
</dbReference>
<dbReference type="AlphaFoldDB" id="A0A0W0X0T8"/>
<reference evidence="9 10" key="1">
    <citation type="submission" date="2015-11" db="EMBL/GenBank/DDBJ databases">
        <title>Genomic analysis of 38 Legionella species identifies large and diverse effector repertoires.</title>
        <authorList>
            <person name="Burstein D."/>
            <person name="Amaro F."/>
            <person name="Zusman T."/>
            <person name="Lifshitz Z."/>
            <person name="Cohen O."/>
            <person name="Gilbert J.A."/>
            <person name="Pupko T."/>
            <person name="Shuman H.A."/>
            <person name="Segal G."/>
        </authorList>
    </citation>
    <scope>NUCLEOTIDE SEQUENCE [LARGE SCALE GENOMIC DNA]</scope>
    <source>
        <strain evidence="9 10">Oak Ridge-10</strain>
    </source>
</reference>
<dbReference type="NCBIfam" id="NF002060">
    <property type="entry name" value="PRK00892.1"/>
    <property type="match status" value="1"/>
</dbReference>
<comment type="pathway">
    <text evidence="7">Bacterial outer membrane biogenesis; LPS lipid A biosynthesis.</text>
</comment>
<evidence type="ECO:0000256" key="5">
    <source>
        <dbReference type="ARBA" id="ARBA00023098"/>
    </source>
</evidence>
<dbReference type="NCBIfam" id="TIGR01853">
    <property type="entry name" value="lipid_A_lpxD"/>
    <property type="match status" value="1"/>
</dbReference>
<evidence type="ECO:0000256" key="6">
    <source>
        <dbReference type="ARBA" id="ARBA00023315"/>
    </source>
</evidence>
<dbReference type="Proteomes" id="UP000054858">
    <property type="component" value="Unassembled WGS sequence"/>
</dbReference>
<dbReference type="PATRIC" id="fig|29423.5.peg.1974"/>
<keyword evidence="3 7" id="KW-0808">Transferase</keyword>
<dbReference type="GO" id="GO:0016020">
    <property type="term" value="C:membrane"/>
    <property type="evidence" value="ECO:0007669"/>
    <property type="project" value="GOC"/>
</dbReference>
<gene>
    <name evidence="9" type="primary">lpxD_1</name>
    <name evidence="7" type="synonym">lpxD</name>
    <name evidence="9" type="ORF">Loak_1882</name>
</gene>
<dbReference type="Pfam" id="PF00132">
    <property type="entry name" value="Hexapep"/>
    <property type="match status" value="2"/>
</dbReference>
<dbReference type="Pfam" id="PF04613">
    <property type="entry name" value="LpxD"/>
    <property type="match status" value="1"/>
</dbReference>
<feature type="active site" description="Proton acceptor" evidence="7">
    <location>
        <position position="237"/>
    </location>
</feature>
<dbReference type="PANTHER" id="PTHR43378:SF2">
    <property type="entry name" value="UDP-3-O-ACYLGLUCOSAMINE N-ACYLTRANSFERASE 1, MITOCHONDRIAL-RELATED"/>
    <property type="match status" value="1"/>
</dbReference>
<dbReference type="Gene3D" id="2.160.10.10">
    <property type="entry name" value="Hexapeptide repeat proteins"/>
    <property type="match status" value="1"/>
</dbReference>
<dbReference type="GO" id="GO:0103118">
    <property type="term" value="F:UDP-3-O-[(3R)-3-hydroxyacyl]-glucosamine N-acyltransferase activity"/>
    <property type="evidence" value="ECO:0007669"/>
    <property type="project" value="UniProtKB-EC"/>
</dbReference>
<proteinExistence type="inferred from homology"/>
<evidence type="ECO:0000256" key="4">
    <source>
        <dbReference type="ARBA" id="ARBA00022737"/>
    </source>
</evidence>
<dbReference type="PANTHER" id="PTHR43378">
    <property type="entry name" value="UDP-3-O-ACYLGLUCOSAMINE N-ACYLTRANSFERASE"/>
    <property type="match status" value="1"/>
</dbReference>
<dbReference type="CDD" id="cd03352">
    <property type="entry name" value="LbH_LpxD"/>
    <property type="match status" value="1"/>
</dbReference>
<dbReference type="GO" id="GO:0016410">
    <property type="term" value="F:N-acyltransferase activity"/>
    <property type="evidence" value="ECO:0007669"/>
    <property type="project" value="InterPro"/>
</dbReference>
<evidence type="ECO:0000256" key="7">
    <source>
        <dbReference type="HAMAP-Rule" id="MF_00523"/>
    </source>
</evidence>
<feature type="domain" description="UDP-3-O-[3-hydroxymyristoyl] glucosamine N-acyltransferase non-repeat region" evidence="8">
    <location>
        <begin position="22"/>
        <end position="86"/>
    </location>
</feature>
<evidence type="ECO:0000259" key="8">
    <source>
        <dbReference type="Pfam" id="PF04613"/>
    </source>
</evidence>
<protein>
    <recommendedName>
        <fullName evidence="7">UDP-3-O-acylglucosamine N-acyltransferase</fullName>
        <ecNumber evidence="7">2.3.1.191</ecNumber>
    </recommendedName>
</protein>
<accession>A0A0W0X0T8</accession>
<keyword evidence="4 7" id="KW-0677">Repeat</keyword>
<dbReference type="InterPro" id="IPR007691">
    <property type="entry name" value="LpxD"/>
</dbReference>
<comment type="catalytic activity">
    <reaction evidence="7">
        <text>a UDP-3-O-[(3R)-3-hydroxyacyl]-alpha-D-glucosamine + a (3R)-hydroxyacyl-[ACP] = a UDP-2-N,3-O-bis[(3R)-3-hydroxyacyl]-alpha-D-glucosamine + holo-[ACP] + H(+)</text>
        <dbReference type="Rhea" id="RHEA:53836"/>
        <dbReference type="Rhea" id="RHEA-COMP:9685"/>
        <dbReference type="Rhea" id="RHEA-COMP:9945"/>
        <dbReference type="ChEBI" id="CHEBI:15378"/>
        <dbReference type="ChEBI" id="CHEBI:64479"/>
        <dbReference type="ChEBI" id="CHEBI:78827"/>
        <dbReference type="ChEBI" id="CHEBI:137740"/>
        <dbReference type="ChEBI" id="CHEBI:137748"/>
        <dbReference type="EC" id="2.3.1.191"/>
    </reaction>
</comment>
<dbReference type="RefSeq" id="WP_025384703.1">
    <property type="nucleotide sequence ID" value="NZ_LCUA01000003.1"/>
</dbReference>
<dbReference type="InterPro" id="IPR011004">
    <property type="entry name" value="Trimer_LpxA-like_sf"/>
</dbReference>
<dbReference type="GO" id="GO:0009245">
    <property type="term" value="P:lipid A biosynthetic process"/>
    <property type="evidence" value="ECO:0007669"/>
    <property type="project" value="UniProtKB-UniRule"/>
</dbReference>
<dbReference type="HAMAP" id="MF_00523">
    <property type="entry name" value="LpxD"/>
    <property type="match status" value="1"/>
</dbReference>
<organism evidence="9 10">
    <name type="scientific">Legionella oakridgensis</name>
    <dbReference type="NCBI Taxonomy" id="29423"/>
    <lineage>
        <taxon>Bacteria</taxon>
        <taxon>Pseudomonadati</taxon>
        <taxon>Pseudomonadota</taxon>
        <taxon>Gammaproteobacteria</taxon>
        <taxon>Legionellales</taxon>
        <taxon>Legionellaceae</taxon>
        <taxon>Legionella</taxon>
    </lineage>
</organism>
<evidence type="ECO:0000256" key="2">
    <source>
        <dbReference type="ARBA" id="ARBA00022556"/>
    </source>
</evidence>
<evidence type="ECO:0000256" key="3">
    <source>
        <dbReference type="ARBA" id="ARBA00022679"/>
    </source>
</evidence>
<evidence type="ECO:0000313" key="10">
    <source>
        <dbReference type="Proteomes" id="UP000054858"/>
    </source>
</evidence>
<dbReference type="UniPathway" id="UPA00973"/>
<evidence type="ECO:0000256" key="1">
    <source>
        <dbReference type="ARBA" id="ARBA00022516"/>
    </source>
</evidence>
<dbReference type="Gene3D" id="3.40.1390.10">
    <property type="entry name" value="MurE/MurF, N-terminal domain"/>
    <property type="match status" value="1"/>
</dbReference>
<comment type="similarity">
    <text evidence="7">Belongs to the transferase hexapeptide repeat family. LpxD subfamily.</text>
</comment>
<keyword evidence="2 7" id="KW-0441">Lipid A biosynthesis</keyword>
<dbReference type="EC" id="2.3.1.191" evidence="7"/>
<keyword evidence="6 7" id="KW-0012">Acyltransferase</keyword>
<comment type="subunit">
    <text evidence="7">Homotrimer.</text>
</comment>
<dbReference type="InterPro" id="IPR020573">
    <property type="entry name" value="UDP_GlcNAc_AcTrfase_non-rep"/>
</dbReference>
<sequence>MNASLFEIATMVQGVVVGDETLRVSALSPIDNITANSLVFAEGDDNIKRAEASQATAILVANQAQGINKPVIQVSNPLKAFITLLNHFYPELKPDTGLHPTAIIADNVKLGRNLSIGPYVIIEDGSSIGDNCIIKGHVHIGRGVNIGANTTLYPHVTIYDGCQIGARVNIHASAVIGSDGFGYTQDNGKHLKVPHVGNVIIGDDVEIGANTVVDRATMGSTIIGEGTKIDNLVQVAHSVKLGKHNILCAFTGIAGSTVSGDHVIFAANVGVSDHVRIDNGVVLGARSGVPPKKHLKQGNIYLGNPARPKDKAIEQELATTRIPIMRKNLKALTEKVEKLAKQIEQQEN</sequence>
<keyword evidence="1 7" id="KW-0444">Lipid biosynthesis</keyword>
<dbReference type="SUPFAM" id="SSF51161">
    <property type="entry name" value="Trimeric LpxA-like enzymes"/>
    <property type="match status" value="1"/>
</dbReference>
<name>A0A0W0X0T8_9GAMM</name>